<feature type="transmembrane region" description="Helical" evidence="1">
    <location>
        <begin position="41"/>
        <end position="66"/>
    </location>
</feature>
<dbReference type="InterPro" id="IPR021309">
    <property type="entry name" value="YgaP-like_TM"/>
</dbReference>
<comment type="caution">
    <text evidence="3">The sequence shown here is derived from an EMBL/GenBank/DDBJ whole genome shotgun (WGS) entry which is preliminary data.</text>
</comment>
<protein>
    <submittedName>
        <fullName evidence="3">DUF2892 domain-containing protein</fullName>
    </submittedName>
</protein>
<keyword evidence="1" id="KW-0812">Transmembrane</keyword>
<keyword evidence="1" id="KW-1133">Transmembrane helix</keyword>
<dbReference type="Proteomes" id="UP001596060">
    <property type="component" value="Unassembled WGS sequence"/>
</dbReference>
<feature type="domain" description="Inner membrane protein YgaP-like transmembrane" evidence="2">
    <location>
        <begin position="29"/>
        <end position="98"/>
    </location>
</feature>
<name>A0ABW0P5T5_9HYPH</name>
<proteinExistence type="predicted"/>
<keyword evidence="4" id="KW-1185">Reference proteome</keyword>
<evidence type="ECO:0000256" key="1">
    <source>
        <dbReference type="SAM" id="Phobius"/>
    </source>
</evidence>
<dbReference type="EMBL" id="JBHSLU010000068">
    <property type="protein sequence ID" value="MFC5507708.1"/>
    <property type="molecule type" value="Genomic_DNA"/>
</dbReference>
<evidence type="ECO:0000313" key="3">
    <source>
        <dbReference type="EMBL" id="MFC5507708.1"/>
    </source>
</evidence>
<evidence type="ECO:0000259" key="2">
    <source>
        <dbReference type="Pfam" id="PF11127"/>
    </source>
</evidence>
<accession>A0ABW0P5T5</accession>
<keyword evidence="1" id="KW-0472">Membrane</keyword>
<sequence length="102" mass="10920">MPLNSPIDVFKCKYSHVSSFGFITGETVMTNVGALDRTLRFLLGALLVAAVFVPPFAGMVASWGAWKCALTVWGVAMLATAAFRFCPAYTLLGIRTCPVAKS</sequence>
<dbReference type="RefSeq" id="WP_245282321.1">
    <property type="nucleotide sequence ID" value="NZ_JBHSLU010000068.1"/>
</dbReference>
<gene>
    <name evidence="3" type="ORF">ACFPN9_20905</name>
</gene>
<evidence type="ECO:0000313" key="4">
    <source>
        <dbReference type="Proteomes" id="UP001596060"/>
    </source>
</evidence>
<dbReference type="Pfam" id="PF11127">
    <property type="entry name" value="YgaP-like_TM"/>
    <property type="match status" value="1"/>
</dbReference>
<reference evidence="4" key="1">
    <citation type="journal article" date="2019" name="Int. J. Syst. Evol. Microbiol.">
        <title>The Global Catalogue of Microorganisms (GCM) 10K type strain sequencing project: providing services to taxonomists for standard genome sequencing and annotation.</title>
        <authorList>
            <consortium name="The Broad Institute Genomics Platform"/>
            <consortium name="The Broad Institute Genome Sequencing Center for Infectious Disease"/>
            <person name="Wu L."/>
            <person name="Ma J."/>
        </authorList>
    </citation>
    <scope>NUCLEOTIDE SEQUENCE [LARGE SCALE GENOMIC DNA]</scope>
    <source>
        <strain evidence="4">CCUG 43117</strain>
    </source>
</reference>
<organism evidence="3 4">
    <name type="scientific">Bosea massiliensis</name>
    <dbReference type="NCBI Taxonomy" id="151419"/>
    <lineage>
        <taxon>Bacteria</taxon>
        <taxon>Pseudomonadati</taxon>
        <taxon>Pseudomonadota</taxon>
        <taxon>Alphaproteobacteria</taxon>
        <taxon>Hyphomicrobiales</taxon>
        <taxon>Boseaceae</taxon>
        <taxon>Bosea</taxon>
    </lineage>
</organism>
<feature type="transmembrane region" description="Helical" evidence="1">
    <location>
        <begin position="72"/>
        <end position="92"/>
    </location>
</feature>